<reference evidence="1 2" key="1">
    <citation type="submission" date="2017-09" db="EMBL/GenBank/DDBJ databases">
        <title>Depth-based differentiation of microbial function through sediment-hosted aquifers and enrichment of novel symbionts in the deep terrestrial subsurface.</title>
        <authorList>
            <person name="Probst A.J."/>
            <person name="Ladd B."/>
            <person name="Jarett J.K."/>
            <person name="Geller-Mcgrath D.E."/>
            <person name="Sieber C.M."/>
            <person name="Emerson J.B."/>
            <person name="Anantharaman K."/>
            <person name="Thomas B.C."/>
            <person name="Malmstrom R."/>
            <person name="Stieglmeier M."/>
            <person name="Klingl A."/>
            <person name="Woyke T."/>
            <person name="Ryan C.M."/>
            <person name="Banfield J.F."/>
        </authorList>
    </citation>
    <scope>NUCLEOTIDE SEQUENCE [LARGE SCALE GENOMIC DNA]</scope>
    <source>
        <strain evidence="1">CG17_big_fil_post_rev_8_21_14_2_50_48_46</strain>
    </source>
</reference>
<evidence type="ECO:0000313" key="2">
    <source>
        <dbReference type="Proteomes" id="UP000231019"/>
    </source>
</evidence>
<protein>
    <submittedName>
        <fullName evidence="1">Uncharacterized protein</fullName>
    </submittedName>
</protein>
<dbReference type="Proteomes" id="UP000231019">
    <property type="component" value="Unassembled WGS sequence"/>
</dbReference>
<dbReference type="AlphaFoldDB" id="A0A2M7G100"/>
<proteinExistence type="predicted"/>
<organism evidence="1 2">
    <name type="scientific">bacterium (Candidatus Blackallbacteria) CG17_big_fil_post_rev_8_21_14_2_50_48_46</name>
    <dbReference type="NCBI Taxonomy" id="2014261"/>
    <lineage>
        <taxon>Bacteria</taxon>
        <taxon>Candidatus Blackallbacteria</taxon>
    </lineage>
</organism>
<evidence type="ECO:0000313" key="1">
    <source>
        <dbReference type="EMBL" id="PIW15384.1"/>
    </source>
</evidence>
<comment type="caution">
    <text evidence="1">The sequence shown here is derived from an EMBL/GenBank/DDBJ whole genome shotgun (WGS) entry which is preliminary data.</text>
</comment>
<dbReference type="EMBL" id="PFFQ01000053">
    <property type="protein sequence ID" value="PIW15384.1"/>
    <property type="molecule type" value="Genomic_DNA"/>
</dbReference>
<gene>
    <name evidence="1" type="ORF">COW36_18380</name>
</gene>
<name>A0A2M7G100_9BACT</name>
<accession>A0A2M7G100</accession>
<sequence>MSFIQRQRAIARRLSEYRLHYAEDSLLRLDDLESLNIPPEKRGQPYFLAYYSPEGLDYALHEYGIYRELEKRGFSDIRMQLDTEDPYQHRLALYAGEISEERLLHEVVMKRRKFNFDDRLCPSLAGHAFQFLAVEWVCLQNPQASFSQQKRPLPGQTHPGLGMGKFVMALIQISAERLGLDGVLTQPAWLHNAIMYKQAFHFLDPAHEGRLLAMQRDLVNPLGLQAASWALEKDLVLENKQPFRWFHADQLLPLHPLLKSWFKGLSYQIQTRQIQFQVHYQKKNA</sequence>